<dbReference type="InterPro" id="IPR004367">
    <property type="entry name" value="Cyclin_C-dom"/>
</dbReference>
<dbReference type="SMART" id="SM00385">
    <property type="entry name" value="CYCLIN"/>
    <property type="match status" value="1"/>
</dbReference>
<dbReference type="CDD" id="cd20543">
    <property type="entry name" value="CYCLIN_AtCycD-like_rpt1"/>
    <property type="match status" value="1"/>
</dbReference>
<feature type="domain" description="Cyclin C-terminal" evidence="8">
    <location>
        <begin position="304"/>
        <end position="417"/>
    </location>
</feature>
<dbReference type="Gene3D" id="1.10.472.10">
    <property type="entry name" value="Cyclin-like"/>
    <property type="match status" value="2"/>
</dbReference>
<organism evidence="9 10">
    <name type="scientific">Deinandra increscens subsp. villosa</name>
    <dbReference type="NCBI Taxonomy" id="3103831"/>
    <lineage>
        <taxon>Eukaryota</taxon>
        <taxon>Viridiplantae</taxon>
        <taxon>Streptophyta</taxon>
        <taxon>Embryophyta</taxon>
        <taxon>Tracheophyta</taxon>
        <taxon>Spermatophyta</taxon>
        <taxon>Magnoliopsida</taxon>
        <taxon>eudicotyledons</taxon>
        <taxon>Gunneridae</taxon>
        <taxon>Pentapetalae</taxon>
        <taxon>asterids</taxon>
        <taxon>campanulids</taxon>
        <taxon>Asterales</taxon>
        <taxon>Asteraceae</taxon>
        <taxon>Asteroideae</taxon>
        <taxon>Heliantheae alliance</taxon>
        <taxon>Madieae</taxon>
        <taxon>Madiinae</taxon>
        <taxon>Deinandra</taxon>
    </lineage>
</organism>
<evidence type="ECO:0000256" key="4">
    <source>
        <dbReference type="ARBA" id="ARBA00023306"/>
    </source>
</evidence>
<dbReference type="AlphaFoldDB" id="A0AAP0CZ44"/>
<dbReference type="FunFam" id="1.10.472.10:FF:000040">
    <property type="entry name" value="D6-type cyclin"/>
    <property type="match status" value="1"/>
</dbReference>
<sequence length="445" mass="50330">MRPYTPLALISLPALKSKRKTLHTRISPSPLQTPHSLLFILLPLCFLRLKYTAKRACVISNLSIRSILSTPPKYPTSILHLLFSVVKLPTLTYWGFTPCVFLKVLLMANCLLSSLLCAEDNDSICFDDRNNVDQRLWGHGISLIANQNQCFIEKSETECSFLDLPVQSEECLFGLIEKEREQFMGFDYLKKLRNVKMDVVARQLAVDWIRKVHAHFNFGPLCAYLSINYLDRFLAAYGFPKDKAWMMQLLAVSCLSLASKMEESELPLILDLQVYESRFVFEAKTIQKMELLVLTTLKWRMQTVTPFSFIDAFIGKLDCDQPISRSLISRSAQLILCLINGIDFLEFRPSELAAGVTISLLGQSQMPVLLKHVQKERILKCVELVNELSNGCTKSIKSGTVPQSPIGVLEAACLSYNNQSEDSGVGSPTSKRRRLNNRTPSHLEL</sequence>
<evidence type="ECO:0000259" key="7">
    <source>
        <dbReference type="SMART" id="SM00385"/>
    </source>
</evidence>
<dbReference type="GO" id="GO:0051301">
    <property type="term" value="P:cell division"/>
    <property type="evidence" value="ECO:0007669"/>
    <property type="project" value="UniProtKB-KW"/>
</dbReference>
<evidence type="ECO:0000256" key="2">
    <source>
        <dbReference type="ARBA" id="ARBA00022618"/>
    </source>
</evidence>
<dbReference type="InterPro" id="IPR039361">
    <property type="entry name" value="Cyclin"/>
</dbReference>
<gene>
    <name evidence="9" type="ORF">SSX86_017025</name>
</gene>
<feature type="domain" description="Cyclin-like" evidence="7">
    <location>
        <begin position="207"/>
        <end position="295"/>
    </location>
</feature>
<keyword evidence="2" id="KW-0132">Cell division</keyword>
<feature type="compositionally biased region" description="Polar residues" evidence="6">
    <location>
        <begin position="420"/>
        <end position="429"/>
    </location>
</feature>
<evidence type="ECO:0000313" key="10">
    <source>
        <dbReference type="Proteomes" id="UP001408789"/>
    </source>
</evidence>
<protein>
    <submittedName>
        <fullName evidence="9">Uncharacterized protein</fullName>
    </submittedName>
</protein>
<dbReference type="InterPro" id="IPR013763">
    <property type="entry name" value="Cyclin-like_dom"/>
</dbReference>
<keyword evidence="3 5" id="KW-0195">Cyclin</keyword>
<dbReference type="CDD" id="cd20544">
    <property type="entry name" value="CYCLIN_AtCycD-like_rpt2"/>
    <property type="match status" value="1"/>
</dbReference>
<dbReference type="InterPro" id="IPR006671">
    <property type="entry name" value="Cyclin_N"/>
</dbReference>
<dbReference type="SMART" id="SM01332">
    <property type="entry name" value="Cyclin_C"/>
    <property type="match status" value="1"/>
</dbReference>
<reference evidence="9 10" key="1">
    <citation type="submission" date="2024-04" db="EMBL/GenBank/DDBJ databases">
        <title>The reference genome of an endangered Asteraceae, Deinandra increscens subsp. villosa, native to the Central Coast of California.</title>
        <authorList>
            <person name="Guilliams M."/>
            <person name="Hasenstab-Lehman K."/>
            <person name="Meyer R."/>
            <person name="Mcevoy S."/>
        </authorList>
    </citation>
    <scope>NUCLEOTIDE SEQUENCE [LARGE SCALE GENOMIC DNA]</scope>
    <source>
        <tissue evidence="9">Leaf</tissue>
    </source>
</reference>
<evidence type="ECO:0000256" key="6">
    <source>
        <dbReference type="SAM" id="MobiDB-lite"/>
    </source>
</evidence>
<evidence type="ECO:0000256" key="1">
    <source>
        <dbReference type="ARBA" id="ARBA00009065"/>
    </source>
</evidence>
<dbReference type="InterPro" id="IPR048258">
    <property type="entry name" value="Cyclins_cyclin-box"/>
</dbReference>
<evidence type="ECO:0000313" key="9">
    <source>
        <dbReference type="EMBL" id="KAK9063155.1"/>
    </source>
</evidence>
<comment type="caution">
    <text evidence="9">The sequence shown here is derived from an EMBL/GenBank/DDBJ whole genome shotgun (WGS) entry which is preliminary data.</text>
</comment>
<dbReference type="InterPro" id="IPR036915">
    <property type="entry name" value="Cyclin-like_sf"/>
</dbReference>
<proteinExistence type="inferred from homology"/>
<dbReference type="FunFam" id="1.10.472.10:FF:000034">
    <property type="entry name" value="D2/4-type cyclin"/>
    <property type="match status" value="1"/>
</dbReference>
<dbReference type="Proteomes" id="UP001408789">
    <property type="component" value="Unassembled WGS sequence"/>
</dbReference>
<keyword evidence="4" id="KW-0131">Cell cycle</keyword>
<evidence type="ECO:0000256" key="3">
    <source>
        <dbReference type="ARBA" id="ARBA00023127"/>
    </source>
</evidence>
<comment type="similarity">
    <text evidence="1">Belongs to the cyclin family. Cyclin D subfamily.</text>
</comment>
<dbReference type="PROSITE" id="PS00292">
    <property type="entry name" value="CYCLINS"/>
    <property type="match status" value="1"/>
</dbReference>
<dbReference type="EMBL" id="JBCNJP010000018">
    <property type="protein sequence ID" value="KAK9063155.1"/>
    <property type="molecule type" value="Genomic_DNA"/>
</dbReference>
<dbReference type="Pfam" id="PF00134">
    <property type="entry name" value="Cyclin_N"/>
    <property type="match status" value="1"/>
</dbReference>
<name>A0AAP0CZ44_9ASTR</name>
<accession>A0AAP0CZ44</accession>
<feature type="region of interest" description="Disordered" evidence="6">
    <location>
        <begin position="420"/>
        <end position="445"/>
    </location>
</feature>
<dbReference type="Pfam" id="PF02984">
    <property type="entry name" value="Cyclin_C"/>
    <property type="match status" value="1"/>
</dbReference>
<evidence type="ECO:0000256" key="5">
    <source>
        <dbReference type="RuleBase" id="RU000383"/>
    </source>
</evidence>
<keyword evidence="10" id="KW-1185">Reference proteome</keyword>
<dbReference type="PANTHER" id="PTHR10177">
    <property type="entry name" value="CYCLINS"/>
    <property type="match status" value="1"/>
</dbReference>
<dbReference type="SUPFAM" id="SSF47954">
    <property type="entry name" value="Cyclin-like"/>
    <property type="match status" value="2"/>
</dbReference>
<evidence type="ECO:0000259" key="8">
    <source>
        <dbReference type="SMART" id="SM01332"/>
    </source>
</evidence>